<feature type="domain" description="Reelin" evidence="2">
    <location>
        <begin position="60"/>
        <end position="94"/>
    </location>
</feature>
<keyword evidence="4" id="KW-1185">Reference proteome</keyword>
<feature type="non-terminal residue" evidence="3">
    <location>
        <position position="1"/>
    </location>
</feature>
<dbReference type="InterPro" id="IPR002861">
    <property type="entry name" value="Reeler_dom"/>
</dbReference>
<dbReference type="Proteomes" id="UP000727407">
    <property type="component" value="Unassembled WGS sequence"/>
</dbReference>
<dbReference type="AlphaFoldDB" id="A0A8J4TZS4"/>
<accession>A0A8J4TZS4</accession>
<dbReference type="PANTHER" id="PTHR45828">
    <property type="entry name" value="CYTOCHROME B561/FERRIC REDUCTASE TRANSMEMBRANE"/>
    <property type="match status" value="1"/>
</dbReference>
<evidence type="ECO:0000313" key="4">
    <source>
        <dbReference type="Proteomes" id="UP000727407"/>
    </source>
</evidence>
<feature type="compositionally biased region" description="Polar residues" evidence="1">
    <location>
        <begin position="81"/>
        <end position="94"/>
    </location>
</feature>
<evidence type="ECO:0000259" key="2">
    <source>
        <dbReference type="Pfam" id="PF02014"/>
    </source>
</evidence>
<proteinExistence type="predicted"/>
<sequence length="94" mass="10291">MNTSQDRLKAGEPAIWNKVLFLFTFSIDLSSGENMRFFLLLLGCVWVCESYPNGQVSSSCDNMTPSHGTSTQTSPPPYTVTADTSSYKPGDTIT</sequence>
<evidence type="ECO:0000256" key="1">
    <source>
        <dbReference type="SAM" id="MobiDB-lite"/>
    </source>
</evidence>
<gene>
    <name evidence="3" type="primary">frrs1</name>
    <name evidence="3" type="ORF">DAT39_023285</name>
</gene>
<dbReference type="EMBL" id="QNUK01001561">
    <property type="protein sequence ID" value="KAF5880212.1"/>
    <property type="molecule type" value="Genomic_DNA"/>
</dbReference>
<evidence type="ECO:0000313" key="3">
    <source>
        <dbReference type="EMBL" id="KAF5880212.1"/>
    </source>
</evidence>
<dbReference type="PANTHER" id="PTHR45828:SF44">
    <property type="entry name" value="FERRIC-CHELATE REDUCTASE 1-RELATED"/>
    <property type="match status" value="1"/>
</dbReference>
<dbReference type="GO" id="GO:0016020">
    <property type="term" value="C:membrane"/>
    <property type="evidence" value="ECO:0007669"/>
    <property type="project" value="TreeGrafter"/>
</dbReference>
<dbReference type="Pfam" id="PF02014">
    <property type="entry name" value="Reeler"/>
    <property type="match status" value="1"/>
</dbReference>
<dbReference type="InterPro" id="IPR051237">
    <property type="entry name" value="Ferric-chelate_Red/DefProt"/>
</dbReference>
<name>A0A8J4TZS4_CLAMG</name>
<protein>
    <submittedName>
        <fullName evidence="3">Putative ferric-chelate reductase 1 isoform X2</fullName>
    </submittedName>
</protein>
<organism evidence="3 4">
    <name type="scientific">Clarias magur</name>
    <name type="common">Asian catfish</name>
    <name type="synonym">Macropteronotus magur</name>
    <dbReference type="NCBI Taxonomy" id="1594786"/>
    <lineage>
        <taxon>Eukaryota</taxon>
        <taxon>Metazoa</taxon>
        <taxon>Chordata</taxon>
        <taxon>Craniata</taxon>
        <taxon>Vertebrata</taxon>
        <taxon>Euteleostomi</taxon>
        <taxon>Actinopterygii</taxon>
        <taxon>Neopterygii</taxon>
        <taxon>Teleostei</taxon>
        <taxon>Ostariophysi</taxon>
        <taxon>Siluriformes</taxon>
        <taxon>Clariidae</taxon>
        <taxon>Clarias</taxon>
    </lineage>
</organism>
<comment type="caution">
    <text evidence="3">The sequence shown here is derived from an EMBL/GenBank/DDBJ whole genome shotgun (WGS) entry which is preliminary data.</text>
</comment>
<reference evidence="3" key="1">
    <citation type="submission" date="2020-07" db="EMBL/GenBank/DDBJ databases">
        <title>Clarias magur genome sequencing, assembly and annotation.</title>
        <authorList>
            <person name="Kushwaha B."/>
            <person name="Kumar R."/>
            <person name="Das P."/>
            <person name="Joshi C.G."/>
            <person name="Kumar D."/>
            <person name="Nagpure N.S."/>
            <person name="Pandey M."/>
            <person name="Agarwal S."/>
            <person name="Srivastava S."/>
            <person name="Singh M."/>
            <person name="Sahoo L."/>
            <person name="Jayasankar P."/>
            <person name="Meher P.K."/>
            <person name="Koringa P.G."/>
            <person name="Iquebal M.A."/>
            <person name="Das S.P."/>
            <person name="Bit A."/>
            <person name="Patnaik S."/>
            <person name="Patel N."/>
            <person name="Shah T.M."/>
            <person name="Hinsu A."/>
            <person name="Jena J.K."/>
        </authorList>
    </citation>
    <scope>NUCLEOTIDE SEQUENCE</scope>
    <source>
        <strain evidence="3">CIFAMagur01</strain>
        <tissue evidence="3">Testis</tissue>
    </source>
</reference>
<dbReference type="OrthoDB" id="2419613at2759"/>
<feature type="region of interest" description="Disordered" evidence="1">
    <location>
        <begin position="59"/>
        <end position="94"/>
    </location>
</feature>
<feature type="compositionally biased region" description="Polar residues" evidence="1">
    <location>
        <begin position="59"/>
        <end position="73"/>
    </location>
</feature>